<feature type="non-terminal residue" evidence="1">
    <location>
        <position position="1"/>
    </location>
</feature>
<evidence type="ECO:0000313" key="1">
    <source>
        <dbReference type="EMBL" id="PPQ78196.1"/>
    </source>
</evidence>
<dbReference type="Gene3D" id="1.10.150.240">
    <property type="entry name" value="Putative phosphatase, domain 2"/>
    <property type="match status" value="1"/>
</dbReference>
<evidence type="ECO:0000313" key="2">
    <source>
        <dbReference type="Proteomes" id="UP000284706"/>
    </source>
</evidence>
<dbReference type="AlphaFoldDB" id="A0A409WI47"/>
<dbReference type="GO" id="GO:0050308">
    <property type="term" value="F:sugar-phosphatase activity"/>
    <property type="evidence" value="ECO:0007669"/>
    <property type="project" value="TreeGrafter"/>
</dbReference>
<gene>
    <name evidence="1" type="ORF">CVT26_007573</name>
</gene>
<dbReference type="NCBIfam" id="TIGR01509">
    <property type="entry name" value="HAD-SF-IA-v3"/>
    <property type="match status" value="1"/>
</dbReference>
<dbReference type="InterPro" id="IPR006439">
    <property type="entry name" value="HAD-SF_hydro_IA"/>
</dbReference>
<dbReference type="STRING" id="231916.A0A409WI47"/>
<name>A0A409WI47_9AGAR</name>
<dbReference type="Gene3D" id="3.40.50.1000">
    <property type="entry name" value="HAD superfamily/HAD-like"/>
    <property type="match status" value="1"/>
</dbReference>
<keyword evidence="2" id="KW-1185">Reference proteome</keyword>
<dbReference type="InterPro" id="IPR023214">
    <property type="entry name" value="HAD_sf"/>
</dbReference>
<dbReference type="SUPFAM" id="SSF56784">
    <property type="entry name" value="HAD-like"/>
    <property type="match status" value="1"/>
</dbReference>
<dbReference type="PANTHER" id="PTHR43481">
    <property type="entry name" value="FRUCTOSE-1-PHOSPHATE PHOSPHATASE"/>
    <property type="match status" value="1"/>
</dbReference>
<dbReference type="PANTHER" id="PTHR43481:SF4">
    <property type="entry name" value="GLYCEROL-1-PHOSPHATE PHOSPHOHYDROLASE 1-RELATED"/>
    <property type="match status" value="1"/>
</dbReference>
<organism evidence="1 2">
    <name type="scientific">Gymnopilus dilepis</name>
    <dbReference type="NCBI Taxonomy" id="231916"/>
    <lineage>
        <taxon>Eukaryota</taxon>
        <taxon>Fungi</taxon>
        <taxon>Dikarya</taxon>
        <taxon>Basidiomycota</taxon>
        <taxon>Agaricomycotina</taxon>
        <taxon>Agaricomycetes</taxon>
        <taxon>Agaricomycetidae</taxon>
        <taxon>Agaricales</taxon>
        <taxon>Agaricineae</taxon>
        <taxon>Hymenogastraceae</taxon>
        <taxon>Gymnopilus</taxon>
    </lineage>
</organism>
<dbReference type="OrthoDB" id="40579at2759"/>
<dbReference type="InterPro" id="IPR023198">
    <property type="entry name" value="PGP-like_dom2"/>
</dbReference>
<dbReference type="InterPro" id="IPR051806">
    <property type="entry name" value="HAD-like_SPP"/>
</dbReference>
<dbReference type="InParanoid" id="A0A409WI47"/>
<dbReference type="EMBL" id="NHYE01005060">
    <property type="protein sequence ID" value="PPQ78196.1"/>
    <property type="molecule type" value="Genomic_DNA"/>
</dbReference>
<comment type="caution">
    <text evidence="1">The sequence shown here is derived from an EMBL/GenBank/DDBJ whole genome shotgun (WGS) entry which is preliminary data.</text>
</comment>
<reference evidence="1 2" key="1">
    <citation type="journal article" date="2018" name="Evol. Lett.">
        <title>Horizontal gene cluster transfer increased hallucinogenic mushroom diversity.</title>
        <authorList>
            <person name="Reynolds H.T."/>
            <person name="Vijayakumar V."/>
            <person name="Gluck-Thaler E."/>
            <person name="Korotkin H.B."/>
            <person name="Matheny P.B."/>
            <person name="Slot J.C."/>
        </authorList>
    </citation>
    <scope>NUCLEOTIDE SEQUENCE [LARGE SCALE GENOMIC DNA]</scope>
    <source>
        <strain evidence="1 2">SRW20</strain>
    </source>
</reference>
<dbReference type="Proteomes" id="UP000284706">
    <property type="component" value="Unassembled WGS sequence"/>
</dbReference>
<dbReference type="Pfam" id="PF00702">
    <property type="entry name" value="Hydrolase"/>
    <property type="match status" value="1"/>
</dbReference>
<protein>
    <submittedName>
        <fullName evidence="1">Uncharacterized protein</fullName>
    </submittedName>
</protein>
<sequence length="238" mass="25418">TLIDSTPGVLKAWRTFSNDYGLGDSASIAHATHGRRLYDTLKEYCGIAEEDRLLKEIDRFEDEVIQGGPMALPGAVDMVSKLASHPSSKSKWTIVTSGNVYACVDQLWYSPSPRSGFPLDIASNKYAPRALERAGVPLPAAGIVTANDVSQGKPHPAPYIAGALKCSVDPKDCLVVEDAISGLKAGHAAGCRTLAVCTSTSRSTILESGSNPDYIVNDLTKVTVRMVDNKIQLLVDQS</sequence>
<accession>A0A409WI47</accession>
<proteinExistence type="predicted"/>
<dbReference type="InterPro" id="IPR036412">
    <property type="entry name" value="HAD-like_sf"/>
</dbReference>